<dbReference type="OrthoDB" id="9804819at2"/>
<sequence>MVEVKNVKKQLGSFVLEDISFSLPKGYIMGLIGANGAGKTTLLHLLLGLYAPDEGSVKIDGMEAYDEEVRVRGEIGYVLNEELFCGGMTLLQNGDLYGKYYESYDRELLKAYCGRFGLLVNKPLKKYSKGEKLKFQFAFALAHKPKLLLLDEPMASFDPEFRQEFVKVLMEFMENGEHSIVLATHLTRDLERLSDYVTFLDKGRLVFSLERGQLEERYRMVSGEAYKLRLLPKERVIYKEKREFCSRALVKHNRLAGYDRELQVEIPSLEDIMYYILKGKKGVR</sequence>
<name>A0A0V8QJG4_9FIRM</name>
<reference evidence="5 6" key="1">
    <citation type="submission" date="2015-11" db="EMBL/GenBank/DDBJ databases">
        <title>Butyribacter intestini gen. nov., sp. nov., a butyric acid-producing bacterium of the family Lachnospiraceae isolated from the human faeces.</title>
        <authorList>
            <person name="Zou Y."/>
            <person name="Xue W."/>
            <person name="Luo G."/>
            <person name="Lv M."/>
        </authorList>
    </citation>
    <scope>NUCLEOTIDE SEQUENCE [LARGE SCALE GENOMIC DNA]</scope>
    <source>
        <strain evidence="5 6">ACET-33324</strain>
    </source>
</reference>
<dbReference type="SUPFAM" id="SSF52540">
    <property type="entry name" value="P-loop containing nucleoside triphosphate hydrolases"/>
    <property type="match status" value="1"/>
</dbReference>
<dbReference type="GO" id="GO:0005524">
    <property type="term" value="F:ATP binding"/>
    <property type="evidence" value="ECO:0007669"/>
    <property type="project" value="UniProtKB-KW"/>
</dbReference>
<dbReference type="EMBL" id="LNAM01000001">
    <property type="protein sequence ID" value="KSV60622.1"/>
    <property type="molecule type" value="Genomic_DNA"/>
</dbReference>
<dbReference type="Pfam" id="PF00005">
    <property type="entry name" value="ABC_tran"/>
    <property type="match status" value="1"/>
</dbReference>
<evidence type="ECO:0000256" key="2">
    <source>
        <dbReference type="ARBA" id="ARBA00022741"/>
    </source>
</evidence>
<dbReference type="InterPro" id="IPR003593">
    <property type="entry name" value="AAA+_ATPase"/>
</dbReference>
<dbReference type="STRING" id="290052.ASU35_00145"/>
<gene>
    <name evidence="5" type="ORF">ASU35_00145</name>
</gene>
<protein>
    <recommendedName>
        <fullName evidence="4">ABC transporter domain-containing protein</fullName>
    </recommendedName>
</protein>
<keyword evidence="3" id="KW-0067">ATP-binding</keyword>
<dbReference type="InterPro" id="IPR051782">
    <property type="entry name" value="ABC_Transporter_VariousFunc"/>
</dbReference>
<organism evidence="5 6">
    <name type="scientific">Acetivibrio ethanolgignens</name>
    <dbReference type="NCBI Taxonomy" id="290052"/>
    <lineage>
        <taxon>Bacteria</taxon>
        <taxon>Bacillati</taxon>
        <taxon>Bacillota</taxon>
        <taxon>Clostridia</taxon>
        <taxon>Eubacteriales</taxon>
        <taxon>Oscillospiraceae</taxon>
        <taxon>Acetivibrio</taxon>
    </lineage>
</organism>
<evidence type="ECO:0000256" key="1">
    <source>
        <dbReference type="ARBA" id="ARBA00022448"/>
    </source>
</evidence>
<accession>A0A0V8QJG4</accession>
<dbReference type="InterPro" id="IPR003439">
    <property type="entry name" value="ABC_transporter-like_ATP-bd"/>
</dbReference>
<dbReference type="Proteomes" id="UP000054874">
    <property type="component" value="Unassembled WGS sequence"/>
</dbReference>
<keyword evidence="1" id="KW-0813">Transport</keyword>
<proteinExistence type="predicted"/>
<evidence type="ECO:0000256" key="3">
    <source>
        <dbReference type="ARBA" id="ARBA00022840"/>
    </source>
</evidence>
<dbReference type="CDD" id="cd03230">
    <property type="entry name" value="ABC_DR_subfamily_A"/>
    <property type="match status" value="1"/>
</dbReference>
<dbReference type="Gene3D" id="3.40.50.300">
    <property type="entry name" value="P-loop containing nucleotide triphosphate hydrolases"/>
    <property type="match status" value="1"/>
</dbReference>
<dbReference type="PANTHER" id="PTHR42939:SF3">
    <property type="entry name" value="ABC TRANSPORTER ATP-BINDING COMPONENT"/>
    <property type="match status" value="1"/>
</dbReference>
<dbReference type="PANTHER" id="PTHR42939">
    <property type="entry name" value="ABC TRANSPORTER ATP-BINDING PROTEIN ALBC-RELATED"/>
    <property type="match status" value="1"/>
</dbReference>
<dbReference type="RefSeq" id="WP_058351101.1">
    <property type="nucleotide sequence ID" value="NZ_CABMMD010000001.1"/>
</dbReference>
<keyword evidence="6" id="KW-1185">Reference proteome</keyword>
<dbReference type="PROSITE" id="PS50893">
    <property type="entry name" value="ABC_TRANSPORTER_2"/>
    <property type="match status" value="1"/>
</dbReference>
<dbReference type="GO" id="GO:0016887">
    <property type="term" value="F:ATP hydrolysis activity"/>
    <property type="evidence" value="ECO:0007669"/>
    <property type="project" value="InterPro"/>
</dbReference>
<evidence type="ECO:0000259" key="4">
    <source>
        <dbReference type="PROSITE" id="PS50893"/>
    </source>
</evidence>
<dbReference type="SMART" id="SM00382">
    <property type="entry name" value="AAA"/>
    <property type="match status" value="1"/>
</dbReference>
<comment type="caution">
    <text evidence="5">The sequence shown here is derived from an EMBL/GenBank/DDBJ whole genome shotgun (WGS) entry which is preliminary data.</text>
</comment>
<keyword evidence="2" id="KW-0547">Nucleotide-binding</keyword>
<dbReference type="AlphaFoldDB" id="A0A0V8QJG4"/>
<evidence type="ECO:0000313" key="5">
    <source>
        <dbReference type="EMBL" id="KSV60622.1"/>
    </source>
</evidence>
<evidence type="ECO:0000313" key="6">
    <source>
        <dbReference type="Proteomes" id="UP000054874"/>
    </source>
</evidence>
<feature type="domain" description="ABC transporter" evidence="4">
    <location>
        <begin position="2"/>
        <end position="227"/>
    </location>
</feature>
<dbReference type="InterPro" id="IPR027417">
    <property type="entry name" value="P-loop_NTPase"/>
</dbReference>